<dbReference type="Pfam" id="PF07963">
    <property type="entry name" value="N_methyl"/>
    <property type="match status" value="1"/>
</dbReference>
<name>A0A840V1Y4_9BACT</name>
<dbReference type="GO" id="GO:0015628">
    <property type="term" value="P:protein secretion by the type II secretion system"/>
    <property type="evidence" value="ECO:0007669"/>
    <property type="project" value="InterPro"/>
</dbReference>
<gene>
    <name evidence="4" type="ORF">HNR46_002243</name>
</gene>
<comment type="caution">
    <text evidence="4">The sequence shown here is derived from an EMBL/GenBank/DDBJ whole genome shotgun (WGS) entry which is preliminary data.</text>
</comment>
<dbReference type="Gene3D" id="3.30.700.10">
    <property type="entry name" value="Glycoprotein, Type 4 Pilin"/>
    <property type="match status" value="1"/>
</dbReference>
<evidence type="ECO:0000256" key="1">
    <source>
        <dbReference type="ARBA" id="ARBA00022481"/>
    </source>
</evidence>
<evidence type="ECO:0000313" key="4">
    <source>
        <dbReference type="EMBL" id="MBB5352002.1"/>
    </source>
</evidence>
<evidence type="ECO:0000259" key="3">
    <source>
        <dbReference type="Pfam" id="PF08334"/>
    </source>
</evidence>
<evidence type="ECO:0000256" key="2">
    <source>
        <dbReference type="SAM" id="MobiDB-lite"/>
    </source>
</evidence>
<reference evidence="4 5" key="1">
    <citation type="submission" date="2020-08" db="EMBL/GenBank/DDBJ databases">
        <title>Genomic Encyclopedia of Type Strains, Phase IV (KMG-IV): sequencing the most valuable type-strain genomes for metagenomic binning, comparative biology and taxonomic classification.</title>
        <authorList>
            <person name="Goeker M."/>
        </authorList>
    </citation>
    <scope>NUCLEOTIDE SEQUENCE [LARGE SCALE GENOMIC DNA]</scope>
    <source>
        <strain evidence="4 5">YC6886</strain>
    </source>
</reference>
<dbReference type="EMBL" id="JACHFD010000010">
    <property type="protein sequence ID" value="MBB5352002.1"/>
    <property type="molecule type" value="Genomic_DNA"/>
</dbReference>
<proteinExistence type="predicted"/>
<dbReference type="InterPro" id="IPR045584">
    <property type="entry name" value="Pilin-like"/>
</dbReference>
<keyword evidence="1" id="KW-0488">Methylation</keyword>
<dbReference type="Pfam" id="PF08334">
    <property type="entry name" value="T2SSG"/>
    <property type="match status" value="1"/>
</dbReference>
<accession>A0A840V1Y4</accession>
<organism evidence="4 5">
    <name type="scientific">Haloferula luteola</name>
    <dbReference type="NCBI Taxonomy" id="595692"/>
    <lineage>
        <taxon>Bacteria</taxon>
        <taxon>Pseudomonadati</taxon>
        <taxon>Verrucomicrobiota</taxon>
        <taxon>Verrucomicrobiia</taxon>
        <taxon>Verrucomicrobiales</taxon>
        <taxon>Verrucomicrobiaceae</taxon>
        <taxon>Haloferula</taxon>
    </lineage>
</organism>
<evidence type="ECO:0000313" key="5">
    <source>
        <dbReference type="Proteomes" id="UP000557717"/>
    </source>
</evidence>
<feature type="region of interest" description="Disordered" evidence="2">
    <location>
        <begin position="150"/>
        <end position="186"/>
    </location>
</feature>
<dbReference type="InterPro" id="IPR012902">
    <property type="entry name" value="N_methyl_site"/>
</dbReference>
<dbReference type="NCBIfam" id="TIGR02532">
    <property type="entry name" value="IV_pilin_GFxxxE"/>
    <property type="match status" value="1"/>
</dbReference>
<dbReference type="GO" id="GO:0015627">
    <property type="term" value="C:type II protein secretion system complex"/>
    <property type="evidence" value="ECO:0007669"/>
    <property type="project" value="InterPro"/>
</dbReference>
<feature type="domain" description="Type II secretion system protein GspG C-terminal" evidence="3">
    <location>
        <begin position="40"/>
        <end position="165"/>
    </location>
</feature>
<sequence length="186" mass="20702">MKSNLRLRSRGFTLMELLVVMAIVVALAALTAGGFKVVKEKQRREQARVQVNLIQMSLESYATDHGEYPPNPEQNAKNGTDEIFNALFGDPLQEGTNIYLAELDPENDTQDWLQGQNGTQNLTIYDPWGTEFFYRTNDPENPDQVIAANPDFDLWSAGPDGKTDAGAAGSYDSQSPDNQDDIRGWD</sequence>
<protein>
    <submittedName>
        <fullName evidence="4">General secretion pathway protein G</fullName>
    </submittedName>
</protein>
<dbReference type="InterPro" id="IPR013545">
    <property type="entry name" value="T2SS_protein-GspG_C"/>
</dbReference>
<dbReference type="AlphaFoldDB" id="A0A840V1Y4"/>
<keyword evidence="5" id="KW-1185">Reference proteome</keyword>
<dbReference type="Proteomes" id="UP000557717">
    <property type="component" value="Unassembled WGS sequence"/>
</dbReference>
<dbReference type="SUPFAM" id="SSF54523">
    <property type="entry name" value="Pili subunits"/>
    <property type="match status" value="1"/>
</dbReference>
<dbReference type="InterPro" id="IPR000983">
    <property type="entry name" value="Bac_GSPG_pilin"/>
</dbReference>
<dbReference type="RefSeq" id="WP_184018678.1">
    <property type="nucleotide sequence ID" value="NZ_JACHFD010000010.1"/>
</dbReference>
<dbReference type="PANTHER" id="PTHR30093">
    <property type="entry name" value="GENERAL SECRETION PATHWAY PROTEIN G"/>
    <property type="match status" value="1"/>
</dbReference>
<dbReference type="PRINTS" id="PR00813">
    <property type="entry name" value="BCTERIALGSPG"/>
</dbReference>